<keyword evidence="2 10" id="KW-0479">Metal-binding</keyword>
<evidence type="ECO:0000256" key="10">
    <source>
        <dbReference type="HAMAP-Rule" id="MF_01470"/>
    </source>
</evidence>
<evidence type="ECO:0000256" key="3">
    <source>
        <dbReference type="ARBA" id="ARBA00022759"/>
    </source>
</evidence>
<dbReference type="Pfam" id="PF01867">
    <property type="entry name" value="Cas_Cas1"/>
    <property type="match status" value="1"/>
</dbReference>
<evidence type="ECO:0000256" key="8">
    <source>
        <dbReference type="ARBA" id="ARBA00023211"/>
    </source>
</evidence>
<proteinExistence type="inferred from homology"/>
<dbReference type="InterPro" id="IPR002729">
    <property type="entry name" value="CRISPR-assoc_Cas1"/>
</dbReference>
<dbReference type="GO" id="GO:0043571">
    <property type="term" value="P:maintenance of CRISPR repeat elements"/>
    <property type="evidence" value="ECO:0007669"/>
    <property type="project" value="UniProtKB-UniRule"/>
</dbReference>
<dbReference type="AlphaFoldDB" id="A0A2I2KPA7"/>
<keyword evidence="5 10" id="KW-0460">Magnesium</keyword>
<dbReference type="EMBL" id="FZMO01000104">
    <property type="protein sequence ID" value="SNQ47505.1"/>
    <property type="molecule type" value="Genomic_DNA"/>
</dbReference>
<comment type="cofactor">
    <cofactor evidence="10">
        <name>Mg(2+)</name>
        <dbReference type="ChEBI" id="CHEBI:18420"/>
    </cofactor>
    <cofactor evidence="10">
        <name>Mn(2+)</name>
        <dbReference type="ChEBI" id="CHEBI:29035"/>
    </cofactor>
</comment>
<evidence type="ECO:0000256" key="4">
    <source>
        <dbReference type="ARBA" id="ARBA00022801"/>
    </source>
</evidence>
<reference evidence="11 12" key="1">
    <citation type="submission" date="2017-06" db="EMBL/GenBank/DDBJ databases">
        <authorList>
            <person name="Kim H.J."/>
            <person name="Triplett B.A."/>
        </authorList>
    </citation>
    <scope>NUCLEOTIDE SEQUENCE [LARGE SCALE GENOMIC DNA]</scope>
    <source>
        <strain evidence="11">FRACA_ARgP5</strain>
    </source>
</reference>
<evidence type="ECO:0000313" key="11">
    <source>
        <dbReference type="EMBL" id="SNQ47505.1"/>
    </source>
</evidence>
<dbReference type="OrthoDB" id="4559615at2"/>
<accession>A0A2I2KPA7</accession>
<dbReference type="NCBIfam" id="TIGR00287">
    <property type="entry name" value="cas1"/>
    <property type="match status" value="1"/>
</dbReference>
<keyword evidence="4 10" id="KW-0378">Hydrolase</keyword>
<name>A0A2I2KPA7_9ACTN</name>
<feature type="binding site" evidence="10">
    <location>
        <position position="280"/>
    </location>
    <ligand>
        <name>Mn(2+)</name>
        <dbReference type="ChEBI" id="CHEBI:29035"/>
    </ligand>
</feature>
<evidence type="ECO:0000256" key="1">
    <source>
        <dbReference type="ARBA" id="ARBA00022722"/>
    </source>
</evidence>
<dbReference type="InterPro" id="IPR050646">
    <property type="entry name" value="Cas1"/>
</dbReference>
<gene>
    <name evidence="10" type="primary">cas1</name>
    <name evidence="11" type="ORF">FRACA_1920001</name>
</gene>
<evidence type="ECO:0000256" key="2">
    <source>
        <dbReference type="ARBA" id="ARBA00022723"/>
    </source>
</evidence>
<keyword evidence="6 10" id="KW-0051">Antiviral defense</keyword>
<dbReference type="PANTHER" id="PTHR34353">
    <property type="entry name" value="CRISPR-ASSOCIATED ENDONUCLEASE CAS1 1"/>
    <property type="match status" value="1"/>
</dbReference>
<evidence type="ECO:0000256" key="9">
    <source>
        <dbReference type="ARBA" id="ARBA00038592"/>
    </source>
</evidence>
<feature type="binding site" evidence="10">
    <location>
        <position position="180"/>
    </location>
    <ligand>
        <name>Mn(2+)</name>
        <dbReference type="ChEBI" id="CHEBI:29035"/>
    </ligand>
</feature>
<dbReference type="GO" id="GO:0051607">
    <property type="term" value="P:defense response to virus"/>
    <property type="evidence" value="ECO:0007669"/>
    <property type="project" value="UniProtKB-UniRule"/>
</dbReference>
<dbReference type="Gene3D" id="3.100.10.20">
    <property type="entry name" value="CRISPR-associated endonuclease Cas1, N-terminal domain"/>
    <property type="match status" value="1"/>
</dbReference>
<evidence type="ECO:0000256" key="7">
    <source>
        <dbReference type="ARBA" id="ARBA00023125"/>
    </source>
</evidence>
<comment type="subunit">
    <text evidence="9 10">Homodimer, forms a heterotetramer with a Cas2 homodimer.</text>
</comment>
<dbReference type="GO" id="GO:0004519">
    <property type="term" value="F:endonuclease activity"/>
    <property type="evidence" value="ECO:0007669"/>
    <property type="project" value="UniProtKB-UniRule"/>
</dbReference>
<dbReference type="InterPro" id="IPR042206">
    <property type="entry name" value="CRISPR-assoc_Cas1_C"/>
</dbReference>
<evidence type="ECO:0000313" key="12">
    <source>
        <dbReference type="Proteomes" id="UP000234331"/>
    </source>
</evidence>
<dbReference type="InterPro" id="IPR042211">
    <property type="entry name" value="CRISPR-assoc_Cas1_N"/>
</dbReference>
<keyword evidence="1 10" id="KW-0540">Nuclease</keyword>
<keyword evidence="8 10" id="KW-0464">Manganese</keyword>
<keyword evidence="7 10" id="KW-0238">DNA-binding</keyword>
<keyword evidence="12" id="KW-1185">Reference proteome</keyword>
<feature type="binding site" evidence="10">
    <location>
        <position position="265"/>
    </location>
    <ligand>
        <name>Mn(2+)</name>
        <dbReference type="ChEBI" id="CHEBI:29035"/>
    </ligand>
</feature>
<organism evidence="11 12">
    <name type="scientific">Frankia canadensis</name>
    <dbReference type="NCBI Taxonomy" id="1836972"/>
    <lineage>
        <taxon>Bacteria</taxon>
        <taxon>Bacillati</taxon>
        <taxon>Actinomycetota</taxon>
        <taxon>Actinomycetes</taxon>
        <taxon>Frankiales</taxon>
        <taxon>Frankiaceae</taxon>
        <taxon>Frankia</taxon>
    </lineage>
</organism>
<sequence>MTETLTDPTHDSAQDVHGVAVCDGHGLSMKVVRGHLEISDRWNGEPRIRRYPRAGHGLRRIMIIGESGTVTLSAMHWCSDLGIPVIVIHPDGRILSTSTYTQTGLAANDGRLRKAQALAADTKTGLAVCHTLLAEKLELSADVVDQYLTDDDGSVSSSLRRAGRAEIRMARTPERCREMEGEAAALYFGAWSDVDIRFCKTDRGSVPDHWHRFDSRNSRATTRRTAKKASNPINAMLNYLYTIAATECRLSCFAMGLDPTMGYLHNDAANRDSLVWDLMETVRPVVDGWLLMLLAEHTFTRHDFSESRTGSCYVEAPLTHTLAATAPLWARAVAPHTEAVTHIIAKSSPYPIRCTTPLTATRMRTAQGKREYRTVDPYGFRQALPAPHEHCHAA</sequence>
<evidence type="ECO:0000256" key="6">
    <source>
        <dbReference type="ARBA" id="ARBA00023118"/>
    </source>
</evidence>
<dbReference type="GO" id="GO:0046872">
    <property type="term" value="F:metal ion binding"/>
    <property type="evidence" value="ECO:0007669"/>
    <property type="project" value="UniProtKB-UniRule"/>
</dbReference>
<dbReference type="Proteomes" id="UP000234331">
    <property type="component" value="Unassembled WGS sequence"/>
</dbReference>
<dbReference type="GO" id="GO:0003677">
    <property type="term" value="F:DNA binding"/>
    <property type="evidence" value="ECO:0007669"/>
    <property type="project" value="UniProtKB-KW"/>
</dbReference>
<dbReference type="GO" id="GO:0016787">
    <property type="term" value="F:hydrolase activity"/>
    <property type="evidence" value="ECO:0007669"/>
    <property type="project" value="UniProtKB-KW"/>
</dbReference>
<dbReference type="EC" id="3.1.-.-" evidence="10"/>
<evidence type="ECO:0000256" key="5">
    <source>
        <dbReference type="ARBA" id="ARBA00022842"/>
    </source>
</evidence>
<comment type="similarity">
    <text evidence="10">Belongs to the CRISPR-associated endonuclease Cas1 family.</text>
</comment>
<comment type="function">
    <text evidence="10">CRISPR (clustered regularly interspaced short palindromic repeat), is an adaptive immune system that provides protection against mobile genetic elements (viruses, transposable elements and conjugative plasmids). CRISPR clusters contain spacers, sequences complementary to antecedent mobile elements, and target invading nucleic acids. CRISPR clusters are transcribed and processed into CRISPR RNA (crRNA). Acts as a dsDNA endonuclease. Involved in the integration of spacer DNA into the CRISPR cassette.</text>
</comment>
<dbReference type="CDD" id="cd09634">
    <property type="entry name" value="Cas1_I-II-III"/>
    <property type="match status" value="1"/>
</dbReference>
<keyword evidence="3 10" id="KW-0255">Endonuclease</keyword>
<dbReference type="RefSeq" id="WP_133150637.1">
    <property type="nucleotide sequence ID" value="NZ_FZMO01000104.1"/>
</dbReference>
<dbReference type="PANTHER" id="PTHR34353:SF2">
    <property type="entry name" value="CRISPR-ASSOCIATED ENDONUCLEASE CAS1 1"/>
    <property type="match status" value="1"/>
</dbReference>
<protein>
    <recommendedName>
        <fullName evidence="10">CRISPR-associated endonuclease Cas1</fullName>
        <ecNumber evidence="10">3.1.-.-</ecNumber>
    </recommendedName>
</protein>
<dbReference type="Gene3D" id="1.20.120.920">
    <property type="entry name" value="CRISPR-associated endonuclease Cas1, C-terminal domain"/>
    <property type="match status" value="1"/>
</dbReference>
<dbReference type="HAMAP" id="MF_01470">
    <property type="entry name" value="Cas1"/>
    <property type="match status" value="1"/>
</dbReference>